<dbReference type="PANTHER" id="PTHR32166:SF74">
    <property type="entry name" value="OS05G0256350 PROTEIN"/>
    <property type="match status" value="1"/>
</dbReference>
<evidence type="ECO:0000313" key="2">
    <source>
        <dbReference type="Proteomes" id="UP000823749"/>
    </source>
</evidence>
<name>A0AAV6LMH2_9ERIC</name>
<dbReference type="InterPro" id="IPR012337">
    <property type="entry name" value="RNaseH-like_sf"/>
</dbReference>
<gene>
    <name evidence="1" type="ORF">RHGRI_001213</name>
</gene>
<dbReference type="PANTHER" id="PTHR32166">
    <property type="entry name" value="OSJNBA0013A04.12 PROTEIN"/>
    <property type="match status" value="1"/>
</dbReference>
<sequence length="143" mass="16535">MLSDIGKIPIFKQTLERAKNISLFLYRHQKVLDLFRKFTKKKELIQPTVTRFATAYLTIKSFDETKMGLRYIFASEEWCTSPYLKSVGGMKAQGTCLYDKKFRKVVKYCMKVVLPLVKLLRLVDGDANPACGYVYEAMARAKE</sequence>
<evidence type="ECO:0000313" key="1">
    <source>
        <dbReference type="EMBL" id="KAG5565239.1"/>
    </source>
</evidence>
<proteinExistence type="predicted"/>
<organism evidence="1 2">
    <name type="scientific">Rhododendron griersonianum</name>
    <dbReference type="NCBI Taxonomy" id="479676"/>
    <lineage>
        <taxon>Eukaryota</taxon>
        <taxon>Viridiplantae</taxon>
        <taxon>Streptophyta</taxon>
        <taxon>Embryophyta</taxon>
        <taxon>Tracheophyta</taxon>
        <taxon>Spermatophyta</taxon>
        <taxon>Magnoliopsida</taxon>
        <taxon>eudicotyledons</taxon>
        <taxon>Gunneridae</taxon>
        <taxon>Pentapetalae</taxon>
        <taxon>asterids</taxon>
        <taxon>Ericales</taxon>
        <taxon>Ericaceae</taxon>
        <taxon>Ericoideae</taxon>
        <taxon>Rhodoreae</taxon>
        <taxon>Rhododendron</taxon>
    </lineage>
</organism>
<keyword evidence="2" id="KW-1185">Reference proteome</keyword>
<dbReference type="EMBL" id="JACTNZ010000001">
    <property type="protein sequence ID" value="KAG5565239.1"/>
    <property type="molecule type" value="Genomic_DNA"/>
</dbReference>
<reference evidence="1" key="1">
    <citation type="submission" date="2020-08" db="EMBL/GenBank/DDBJ databases">
        <title>Plant Genome Project.</title>
        <authorList>
            <person name="Zhang R.-G."/>
        </authorList>
    </citation>
    <scope>NUCLEOTIDE SEQUENCE</scope>
    <source>
        <strain evidence="1">WSP0</strain>
        <tissue evidence="1">Leaf</tissue>
    </source>
</reference>
<dbReference type="AlphaFoldDB" id="A0AAV6LMH2"/>
<comment type="caution">
    <text evidence="1">The sequence shown here is derived from an EMBL/GenBank/DDBJ whole genome shotgun (WGS) entry which is preliminary data.</text>
</comment>
<protein>
    <submittedName>
        <fullName evidence="1">Uncharacterized protein</fullName>
    </submittedName>
</protein>
<dbReference type="Proteomes" id="UP000823749">
    <property type="component" value="Chromosome 1"/>
</dbReference>
<dbReference type="SUPFAM" id="SSF53098">
    <property type="entry name" value="Ribonuclease H-like"/>
    <property type="match status" value="1"/>
</dbReference>
<accession>A0AAV6LMH2</accession>